<reference evidence="7" key="2">
    <citation type="submission" date="2023-01" db="EMBL/GenBank/DDBJ databases">
        <authorList>
            <person name="Sun Q."/>
            <person name="Evtushenko L."/>
        </authorList>
    </citation>
    <scope>NUCLEOTIDE SEQUENCE</scope>
    <source>
        <strain evidence="7">VKM Ac-1069</strain>
    </source>
</reference>
<evidence type="ECO:0000256" key="3">
    <source>
        <dbReference type="ARBA" id="ARBA00022989"/>
    </source>
</evidence>
<feature type="domain" description="Integral membrane bound transporter" evidence="6">
    <location>
        <begin position="35"/>
        <end position="157"/>
    </location>
</feature>
<dbReference type="AlphaFoldDB" id="A0A9W6KXT1"/>
<name>A0A9W6KXT1_9PSEU</name>
<evidence type="ECO:0000256" key="4">
    <source>
        <dbReference type="ARBA" id="ARBA00023136"/>
    </source>
</evidence>
<sequence length="362" mass="37811">MSVAARARARLHLGARRLRMSALPIVQCGLAAGLAWFVAADLVGHPRPFFAPIAAVISLGVSLGSRLRRTAELVVGVSLGVLVGDLLVAAIGSGPWQIALVVMLAVAAAVFTDGGTLIVAQAGSSAVLVATLLPPGQTGGIDRWVDSLIGGTVGLLVAALLPSHPLGPVRRQARRALDELAAVLFGVAEALRQRDEAAAADALQRARRSQPLVDELLASVKSGREVTAVAPLRRPHRAELARFGELARRTDYAFRNTRVLARRALTALQDDEPTVEALPDAVAQLAAAVQKLTAQVGEGDREAAREPILDLVHDSPVLGAAAGDLGMSEQVMIAQLRSIAIDLLQATGLSRSDAQQALRAEL</sequence>
<evidence type="ECO:0000256" key="1">
    <source>
        <dbReference type="ARBA" id="ARBA00004141"/>
    </source>
</evidence>
<evidence type="ECO:0000256" key="2">
    <source>
        <dbReference type="ARBA" id="ARBA00022692"/>
    </source>
</evidence>
<evidence type="ECO:0000256" key="5">
    <source>
        <dbReference type="SAM" id="Phobius"/>
    </source>
</evidence>
<dbReference type="Pfam" id="PF13515">
    <property type="entry name" value="FUSC_2"/>
    <property type="match status" value="1"/>
</dbReference>
<evidence type="ECO:0000313" key="7">
    <source>
        <dbReference type="EMBL" id="GLL09232.1"/>
    </source>
</evidence>
<keyword evidence="4 5" id="KW-0472">Membrane</keyword>
<comment type="caution">
    <text evidence="7">The sequence shown here is derived from an EMBL/GenBank/DDBJ whole genome shotgun (WGS) entry which is preliminary data.</text>
</comment>
<proteinExistence type="predicted"/>
<comment type="subcellular location">
    <subcellularLocation>
        <location evidence="1">Membrane</location>
        <topology evidence="1">Multi-pass membrane protein</topology>
    </subcellularLocation>
</comment>
<gene>
    <name evidence="7" type="ORF">GCM10017577_03720</name>
</gene>
<dbReference type="RefSeq" id="WP_051736936.1">
    <property type="nucleotide sequence ID" value="NZ_BAAAUZ010000015.1"/>
</dbReference>
<accession>A0A9W6KXT1</accession>
<feature type="transmembrane region" description="Helical" evidence="5">
    <location>
        <begin position="21"/>
        <end position="43"/>
    </location>
</feature>
<dbReference type="EMBL" id="BSFQ01000001">
    <property type="protein sequence ID" value="GLL09232.1"/>
    <property type="molecule type" value="Genomic_DNA"/>
</dbReference>
<dbReference type="GO" id="GO:0016020">
    <property type="term" value="C:membrane"/>
    <property type="evidence" value="ECO:0007669"/>
    <property type="project" value="UniProtKB-SubCell"/>
</dbReference>
<reference evidence="7" key="1">
    <citation type="journal article" date="2014" name="Int. J. Syst. Evol. Microbiol.">
        <title>Complete genome sequence of Corynebacterium casei LMG S-19264T (=DSM 44701T), isolated from a smear-ripened cheese.</title>
        <authorList>
            <consortium name="US DOE Joint Genome Institute (JGI-PGF)"/>
            <person name="Walter F."/>
            <person name="Albersmeier A."/>
            <person name="Kalinowski J."/>
            <person name="Ruckert C."/>
        </authorList>
    </citation>
    <scope>NUCLEOTIDE SEQUENCE</scope>
    <source>
        <strain evidence="7">VKM Ac-1069</strain>
    </source>
</reference>
<evidence type="ECO:0000313" key="8">
    <source>
        <dbReference type="Proteomes" id="UP001143463"/>
    </source>
</evidence>
<feature type="transmembrane region" description="Helical" evidence="5">
    <location>
        <begin position="73"/>
        <end position="92"/>
    </location>
</feature>
<dbReference type="Proteomes" id="UP001143463">
    <property type="component" value="Unassembled WGS sequence"/>
</dbReference>
<keyword evidence="3 5" id="KW-1133">Transmembrane helix</keyword>
<feature type="transmembrane region" description="Helical" evidence="5">
    <location>
        <begin position="49"/>
        <end position="66"/>
    </location>
</feature>
<keyword evidence="2 5" id="KW-0812">Transmembrane</keyword>
<keyword evidence="8" id="KW-1185">Reference proteome</keyword>
<organism evidence="7 8">
    <name type="scientific">Pseudonocardia halophobica</name>
    <dbReference type="NCBI Taxonomy" id="29401"/>
    <lineage>
        <taxon>Bacteria</taxon>
        <taxon>Bacillati</taxon>
        <taxon>Actinomycetota</taxon>
        <taxon>Actinomycetes</taxon>
        <taxon>Pseudonocardiales</taxon>
        <taxon>Pseudonocardiaceae</taxon>
        <taxon>Pseudonocardia</taxon>
    </lineage>
</organism>
<evidence type="ECO:0000259" key="6">
    <source>
        <dbReference type="Pfam" id="PF13515"/>
    </source>
</evidence>
<dbReference type="InterPro" id="IPR049453">
    <property type="entry name" value="Memb_transporter_dom"/>
</dbReference>
<protein>
    <recommendedName>
        <fullName evidence="6">Integral membrane bound transporter domain-containing protein</fullName>
    </recommendedName>
</protein>